<feature type="region of interest" description="Disordered" evidence="11">
    <location>
        <begin position="34"/>
        <end position="60"/>
    </location>
</feature>
<evidence type="ECO:0000256" key="7">
    <source>
        <dbReference type="ARBA" id="ARBA00023163"/>
    </source>
</evidence>
<dbReference type="GO" id="GO:0000978">
    <property type="term" value="F:RNA polymerase II cis-regulatory region sequence-specific DNA binding"/>
    <property type="evidence" value="ECO:0007669"/>
    <property type="project" value="TreeGrafter"/>
</dbReference>
<name>A0A221CAZ8_9BILA</name>
<dbReference type="GO" id="GO:0008270">
    <property type="term" value="F:zinc ion binding"/>
    <property type="evidence" value="ECO:0007669"/>
    <property type="project" value="UniProtKB-KW"/>
</dbReference>
<keyword evidence="7 10" id="KW-0804">Transcription</keyword>
<keyword evidence="8 10" id="KW-0675">Receptor</keyword>
<feature type="region of interest" description="Disordered" evidence="11">
    <location>
        <begin position="358"/>
        <end position="380"/>
    </location>
</feature>
<evidence type="ECO:0000256" key="11">
    <source>
        <dbReference type="SAM" id="MobiDB-lite"/>
    </source>
</evidence>
<keyword evidence="5 10" id="KW-0805">Transcription regulation</keyword>
<feature type="compositionally biased region" description="Low complexity" evidence="11">
    <location>
        <begin position="46"/>
        <end position="60"/>
    </location>
</feature>
<dbReference type="GO" id="GO:0030154">
    <property type="term" value="P:cell differentiation"/>
    <property type="evidence" value="ECO:0007669"/>
    <property type="project" value="TreeGrafter"/>
</dbReference>
<organism evidence="14">
    <name type="scientific">Brachionus calyciflorus</name>
    <dbReference type="NCBI Taxonomy" id="104777"/>
    <lineage>
        <taxon>Eukaryota</taxon>
        <taxon>Metazoa</taxon>
        <taxon>Spiralia</taxon>
        <taxon>Gnathifera</taxon>
        <taxon>Rotifera</taxon>
        <taxon>Eurotatoria</taxon>
        <taxon>Monogononta</taxon>
        <taxon>Pseudotrocha</taxon>
        <taxon>Ploima</taxon>
        <taxon>Brachionidae</taxon>
        <taxon>Brachionus</taxon>
    </lineage>
</organism>
<evidence type="ECO:0000256" key="8">
    <source>
        <dbReference type="ARBA" id="ARBA00023170"/>
    </source>
</evidence>
<dbReference type="CDD" id="cd06916">
    <property type="entry name" value="NR_DBD_like"/>
    <property type="match status" value="1"/>
</dbReference>
<dbReference type="InterPro" id="IPR000536">
    <property type="entry name" value="Nucl_hrmn_rcpt_lig-bd"/>
</dbReference>
<reference evidence="14" key="2">
    <citation type="submission" date="2017-06" db="EMBL/GenBank/DDBJ databases">
        <authorList>
            <person name="Kim H.J."/>
            <person name="Triplett B.A."/>
        </authorList>
    </citation>
    <scope>NUCLEOTIDE SEQUENCE</scope>
</reference>
<dbReference type="InterPro" id="IPR050234">
    <property type="entry name" value="Nuclear_hormone_rcpt_NR1"/>
</dbReference>
<feature type="compositionally biased region" description="Low complexity" evidence="11">
    <location>
        <begin position="293"/>
        <end position="305"/>
    </location>
</feature>
<dbReference type="GO" id="GO:0005634">
    <property type="term" value="C:nucleus"/>
    <property type="evidence" value="ECO:0007669"/>
    <property type="project" value="UniProtKB-SubCell"/>
</dbReference>
<reference evidence="14" key="1">
    <citation type="journal article" date="2017" name="Gen. Comp. Endocrinol.">
        <title>Genome-wide identification of nuclear receptor (NR) genes and the evolutionary significance of the NR1O subfamily in the monogonont rotifer Brachionus spp.</title>
        <authorList>
            <person name="Kim D.H."/>
            <person name="Kim H.S."/>
            <person name="Hwang D.S."/>
            <person name="Kim H.J."/>
            <person name="Hagiwara A."/>
            <person name="Lee J.S."/>
            <person name="Jeong C.B."/>
        </authorList>
    </citation>
    <scope>NUCLEOTIDE SEQUENCE</scope>
</reference>
<dbReference type="PROSITE" id="PS00031">
    <property type="entry name" value="NUCLEAR_REC_DBD_1"/>
    <property type="match status" value="1"/>
</dbReference>
<keyword evidence="4 10" id="KW-0862">Zinc</keyword>
<dbReference type="Pfam" id="PF00105">
    <property type="entry name" value="zf-C4"/>
    <property type="match status" value="1"/>
</dbReference>
<sequence length="651" mass="73976">MDIIQNNGELFEEEIEIENHAIKLNDHERNKIVDCETGDNDSDNLSTSSSVSSTTKQSTSPPFVYNNGILKQFINQNAYSYNPEFLNMVNMLHPDRLTRTCSNASSASFASSCSASSSSTYSSYSFENNDHFNNKINEKDEPNNSGTVIASFADKFAHMIRSRSNSVSETTSPSTNILSSPSNKRANSQLKMDETIKSSVICGTQCKVCGDEASGYHYGVDSCEGCKGFFRRCITQGMNHQCTNNQQCEMTPFSRNSCQFCRLKKCFEVGMSREASRLGRRPKRVKDESDSATINNNNTNNIVNTPIKQDETSRNLLKISKFSPISETKSEDEKIKLLKKDKSIENFVPFKLDVDEKTIENTDQSESPESSSSSSSSNSVLIQTDLNDSSSMTSMAQIQKENSQTRMHQIEMMTKLISYSDKYTSIERTNELEYIRTCIIDSHLRIWPTTFDKIRRRYMEKPPNRLSDFSQMDNLFTHNLVSMITDVVRFCKNIPGFQQIQQHDQIQLLKQGSFEVIIVNSFMLIDAQNNLMLSFDMDYLMDKCTISKVPFGFFIMEIFDLGIEVSSLKLTDSEIALINALLIMNPDRGDLQDKDLVEELQATLLHVLYKHLKYFRNDGSELFLKLLKIIPKVQEISRKHSDTINSLNLSN</sequence>
<dbReference type="InterPro" id="IPR035500">
    <property type="entry name" value="NHR-like_dom_sf"/>
</dbReference>
<dbReference type="SMART" id="SM00399">
    <property type="entry name" value="ZnF_C4"/>
    <property type="match status" value="1"/>
</dbReference>
<proteinExistence type="inferred from homology"/>
<dbReference type="InterPro" id="IPR013088">
    <property type="entry name" value="Znf_NHR/GATA"/>
</dbReference>
<dbReference type="GO" id="GO:0045944">
    <property type="term" value="P:positive regulation of transcription by RNA polymerase II"/>
    <property type="evidence" value="ECO:0007669"/>
    <property type="project" value="TreeGrafter"/>
</dbReference>
<evidence type="ECO:0000256" key="4">
    <source>
        <dbReference type="ARBA" id="ARBA00022833"/>
    </source>
</evidence>
<keyword evidence="6 10" id="KW-0238">DNA-binding</keyword>
<dbReference type="FunFam" id="3.30.50.10:FF:000030">
    <property type="entry name" value="Nuclear Hormone Receptor family"/>
    <property type="match status" value="1"/>
</dbReference>
<keyword evidence="3 10" id="KW-0863">Zinc-finger</keyword>
<feature type="domain" description="Nuclear receptor" evidence="12">
    <location>
        <begin position="203"/>
        <end position="278"/>
    </location>
</feature>
<dbReference type="Pfam" id="PF00104">
    <property type="entry name" value="Hormone_recep"/>
    <property type="match status" value="1"/>
</dbReference>
<dbReference type="PROSITE" id="PS51843">
    <property type="entry name" value="NR_LBD"/>
    <property type="match status" value="1"/>
</dbReference>
<dbReference type="PANTHER" id="PTHR24082">
    <property type="entry name" value="NUCLEAR HORMONE RECEPTOR"/>
    <property type="match status" value="1"/>
</dbReference>
<evidence type="ECO:0000256" key="2">
    <source>
        <dbReference type="ARBA" id="ARBA00022723"/>
    </source>
</evidence>
<dbReference type="PRINTS" id="PR00398">
    <property type="entry name" value="STRDHORMONER"/>
</dbReference>
<dbReference type="PANTHER" id="PTHR24082:SF473">
    <property type="entry name" value="ECDYSONE-INDUCED PROTEIN 75B, ISOFORM B"/>
    <property type="match status" value="1"/>
</dbReference>
<dbReference type="SUPFAM" id="SSF48508">
    <property type="entry name" value="Nuclear receptor ligand-binding domain"/>
    <property type="match status" value="1"/>
</dbReference>
<dbReference type="EMBL" id="MF360848">
    <property type="protein sequence ID" value="ASL70532.1"/>
    <property type="molecule type" value="Genomic_DNA"/>
</dbReference>
<feature type="domain" description="NR LBD" evidence="13">
    <location>
        <begin position="431"/>
        <end position="651"/>
    </location>
</feature>
<evidence type="ECO:0000256" key="5">
    <source>
        <dbReference type="ARBA" id="ARBA00023015"/>
    </source>
</evidence>
<accession>A0A221CAZ8</accession>
<dbReference type="GO" id="GO:0000122">
    <property type="term" value="P:negative regulation of transcription by RNA polymerase II"/>
    <property type="evidence" value="ECO:0007669"/>
    <property type="project" value="TreeGrafter"/>
</dbReference>
<evidence type="ECO:0000256" key="10">
    <source>
        <dbReference type="RuleBase" id="RU004334"/>
    </source>
</evidence>
<comment type="subcellular location">
    <subcellularLocation>
        <location evidence="10">Nucleus</location>
    </subcellularLocation>
</comment>
<dbReference type="PROSITE" id="PS51030">
    <property type="entry name" value="NUCLEAR_REC_DBD_2"/>
    <property type="match status" value="1"/>
</dbReference>
<dbReference type="GO" id="GO:0004879">
    <property type="term" value="F:nuclear receptor activity"/>
    <property type="evidence" value="ECO:0007669"/>
    <property type="project" value="TreeGrafter"/>
</dbReference>
<dbReference type="SUPFAM" id="SSF57716">
    <property type="entry name" value="Glucocorticoid receptor-like (DNA-binding domain)"/>
    <property type="match status" value="1"/>
</dbReference>
<comment type="similarity">
    <text evidence="1 10">Belongs to the nuclear hormone receptor family.</text>
</comment>
<feature type="region of interest" description="Disordered" evidence="11">
    <location>
        <begin position="163"/>
        <end position="189"/>
    </location>
</feature>
<dbReference type="GO" id="GO:0009755">
    <property type="term" value="P:hormone-mediated signaling pathway"/>
    <property type="evidence" value="ECO:0007669"/>
    <property type="project" value="TreeGrafter"/>
</dbReference>
<evidence type="ECO:0000256" key="9">
    <source>
        <dbReference type="ARBA" id="ARBA00023242"/>
    </source>
</evidence>
<evidence type="ECO:0000256" key="3">
    <source>
        <dbReference type="ARBA" id="ARBA00022771"/>
    </source>
</evidence>
<evidence type="ECO:0000313" key="14">
    <source>
        <dbReference type="EMBL" id="ASL70532.1"/>
    </source>
</evidence>
<feature type="compositionally biased region" description="Low complexity" evidence="11">
    <location>
        <begin position="365"/>
        <end position="379"/>
    </location>
</feature>
<feature type="region of interest" description="Disordered" evidence="11">
    <location>
        <begin position="278"/>
        <end position="305"/>
    </location>
</feature>
<dbReference type="PRINTS" id="PR00047">
    <property type="entry name" value="STROIDFINGER"/>
</dbReference>
<keyword evidence="9 10" id="KW-0539">Nucleus</keyword>
<dbReference type="InterPro" id="IPR001628">
    <property type="entry name" value="Znf_hrmn_rcpt"/>
</dbReference>
<evidence type="ECO:0000259" key="12">
    <source>
        <dbReference type="PROSITE" id="PS51030"/>
    </source>
</evidence>
<evidence type="ECO:0000256" key="1">
    <source>
        <dbReference type="ARBA" id="ARBA00005993"/>
    </source>
</evidence>
<dbReference type="AlphaFoldDB" id="A0A221CAZ8"/>
<dbReference type="Gene3D" id="1.10.565.10">
    <property type="entry name" value="Retinoid X Receptor"/>
    <property type="match status" value="1"/>
</dbReference>
<evidence type="ECO:0000259" key="13">
    <source>
        <dbReference type="PROSITE" id="PS51843"/>
    </source>
</evidence>
<protein>
    <submittedName>
        <fullName evidence="14">Nuclear receptor</fullName>
    </submittedName>
</protein>
<dbReference type="SMART" id="SM00430">
    <property type="entry name" value="HOLI"/>
    <property type="match status" value="1"/>
</dbReference>
<dbReference type="InterPro" id="IPR001723">
    <property type="entry name" value="Nuclear_hrmn_rcpt"/>
</dbReference>
<keyword evidence="2 10" id="KW-0479">Metal-binding</keyword>
<dbReference type="Gene3D" id="3.30.50.10">
    <property type="entry name" value="Erythroid Transcription Factor GATA-1, subunit A"/>
    <property type="match status" value="1"/>
</dbReference>
<evidence type="ECO:0000256" key="6">
    <source>
        <dbReference type="ARBA" id="ARBA00023125"/>
    </source>
</evidence>